<dbReference type="Pfam" id="PF01609">
    <property type="entry name" value="DDE_Tnp_1"/>
    <property type="match status" value="1"/>
</dbReference>
<dbReference type="Pfam" id="PF14104">
    <property type="entry name" value="DUF4277"/>
    <property type="match status" value="1"/>
</dbReference>
<dbReference type="AlphaFoldDB" id="W4LSN7"/>
<feature type="domain" description="Transposase IS4-like" evidence="2">
    <location>
        <begin position="148"/>
        <end position="455"/>
    </location>
</feature>
<evidence type="ECO:0000256" key="1">
    <source>
        <dbReference type="SAM" id="Phobius"/>
    </source>
</evidence>
<keyword evidence="1" id="KW-0812">Transmembrane</keyword>
<dbReference type="GO" id="GO:0006313">
    <property type="term" value="P:DNA transposition"/>
    <property type="evidence" value="ECO:0007669"/>
    <property type="project" value="InterPro"/>
</dbReference>
<accession>W4LSN7</accession>
<feature type="transmembrane region" description="Helical" evidence="1">
    <location>
        <begin position="441"/>
        <end position="460"/>
    </location>
</feature>
<name>W4LSN7_ENTF1</name>
<dbReference type="Proteomes" id="UP000019141">
    <property type="component" value="Unassembled WGS sequence"/>
</dbReference>
<dbReference type="PANTHER" id="PTHR34614:SF2">
    <property type="entry name" value="TRANSPOSASE IS4-LIKE DOMAIN-CONTAINING PROTEIN"/>
    <property type="match status" value="1"/>
</dbReference>
<evidence type="ECO:0000259" key="2">
    <source>
        <dbReference type="Pfam" id="PF01609"/>
    </source>
</evidence>
<feature type="domain" description="DUF4277" evidence="3">
    <location>
        <begin position="5"/>
        <end position="112"/>
    </location>
</feature>
<dbReference type="InterPro" id="IPR047654">
    <property type="entry name" value="IS1634_transpos"/>
</dbReference>
<dbReference type="InterPro" id="IPR025457">
    <property type="entry name" value="DUF4277"/>
</dbReference>
<keyword evidence="5" id="KW-1185">Reference proteome</keyword>
<evidence type="ECO:0000313" key="4">
    <source>
        <dbReference type="EMBL" id="ETX00983.1"/>
    </source>
</evidence>
<protein>
    <submittedName>
        <fullName evidence="4">Transposase</fullName>
    </submittedName>
</protein>
<comment type="caution">
    <text evidence="4">The sequence shown here is derived from an EMBL/GenBank/DDBJ whole genome shotgun (WGS) entry which is preliminary data.</text>
</comment>
<gene>
    <name evidence="4" type="ORF">ETSY1_09230</name>
</gene>
<dbReference type="GO" id="GO:0004803">
    <property type="term" value="F:transposase activity"/>
    <property type="evidence" value="ECO:0007669"/>
    <property type="project" value="InterPro"/>
</dbReference>
<sequence length="540" mass="61078">MENVRVERLDHLGLIASVINDLGLVSLIDARLKLDDQEALTSGEAIKAMILGGLGFANRPLSLTPQFFANKPLDLLFRPGVEATMLNRFKLGRTLDKVNTYGSDLLFSEIALAVCQQEAIEPRFNHLDTTSFSLTGDYVPESDQQAIAITHGYSKDHRPDLKQAVLELMVSQDGGVPIVSKTWDGNASDSQIFQDRAQALLSTFKDSPTPRYLIADSKLYSKANAAHLKPLSFMTRIPETLKIVSQVISQALQEDTRQRVDDTTRYHGLELCHYGRAQRWLVVSSEAAMQRAENSVSKACQREFEAIEKQLFHLQAQCFESQEQAQAALATRSRSWRYHQVATTELIEHKRYAGKGRPSAKTPIKAIEWQIRAQVRPDVEAIWRQKQHKGCFVLGSNIEAKALSDEEVIVAYKAQSQVEGGFRFLKDPLFFVSSLFVKKPIRIQGLLMVMTLALLVYSVAQRRLRQELARQKESLPNQINQPTQRPTLRWIFQLLEGINRVRLIVQDQVHDLIEGLNEVQIKILRLFGQEVCQIYQISSG</sequence>
<keyword evidence="1" id="KW-0472">Membrane</keyword>
<dbReference type="EMBL" id="AZHW01000282">
    <property type="protein sequence ID" value="ETX00983.1"/>
    <property type="molecule type" value="Genomic_DNA"/>
</dbReference>
<dbReference type="GO" id="GO:0003677">
    <property type="term" value="F:DNA binding"/>
    <property type="evidence" value="ECO:0007669"/>
    <property type="project" value="InterPro"/>
</dbReference>
<reference evidence="4 5" key="1">
    <citation type="journal article" date="2014" name="Nature">
        <title>An environmental bacterial taxon with a large and distinct metabolic repertoire.</title>
        <authorList>
            <person name="Wilson M.C."/>
            <person name="Mori T."/>
            <person name="Ruckert C."/>
            <person name="Uria A.R."/>
            <person name="Helf M.J."/>
            <person name="Takada K."/>
            <person name="Gernert C."/>
            <person name="Steffens U.A."/>
            <person name="Heycke N."/>
            <person name="Schmitt S."/>
            <person name="Rinke C."/>
            <person name="Helfrich E.J."/>
            <person name="Brachmann A.O."/>
            <person name="Gurgui C."/>
            <person name="Wakimoto T."/>
            <person name="Kracht M."/>
            <person name="Crusemann M."/>
            <person name="Hentschel U."/>
            <person name="Abe I."/>
            <person name="Matsunaga S."/>
            <person name="Kalinowski J."/>
            <person name="Takeyama H."/>
            <person name="Piel J."/>
        </authorList>
    </citation>
    <scope>NUCLEOTIDE SEQUENCE [LARGE SCALE GENOMIC DNA]</scope>
    <source>
        <strain evidence="5">TSY1</strain>
    </source>
</reference>
<dbReference type="NCBIfam" id="NF033559">
    <property type="entry name" value="transpos_IS1634"/>
    <property type="match status" value="1"/>
</dbReference>
<dbReference type="PANTHER" id="PTHR34614">
    <property type="match status" value="1"/>
</dbReference>
<organism evidence="4 5">
    <name type="scientific">Entotheonella factor</name>
    <dbReference type="NCBI Taxonomy" id="1429438"/>
    <lineage>
        <taxon>Bacteria</taxon>
        <taxon>Pseudomonadati</taxon>
        <taxon>Nitrospinota/Tectimicrobiota group</taxon>
        <taxon>Candidatus Tectimicrobiota</taxon>
        <taxon>Candidatus Entotheonellia</taxon>
        <taxon>Candidatus Entotheonellales</taxon>
        <taxon>Candidatus Entotheonellaceae</taxon>
        <taxon>Candidatus Entotheonella</taxon>
    </lineage>
</organism>
<dbReference type="InterPro" id="IPR002559">
    <property type="entry name" value="Transposase_11"/>
</dbReference>
<keyword evidence="1" id="KW-1133">Transmembrane helix</keyword>
<dbReference type="HOGENOM" id="CLU_034349_3_1_7"/>
<proteinExistence type="predicted"/>
<evidence type="ECO:0000313" key="5">
    <source>
        <dbReference type="Proteomes" id="UP000019141"/>
    </source>
</evidence>
<evidence type="ECO:0000259" key="3">
    <source>
        <dbReference type="Pfam" id="PF14104"/>
    </source>
</evidence>